<dbReference type="PANTHER" id="PTHR42973:SF39">
    <property type="entry name" value="FAD-BINDING PCMH-TYPE DOMAIN-CONTAINING PROTEIN"/>
    <property type="match status" value="1"/>
</dbReference>
<sequence length="402" mass="42810">MRPRTEAEVGRVVLWAQEYALPLAVRSGGHCQARTSVIDGGAVLDLAALRRITVDPSTRTASAGTGLRVGQYAATVDAFGLATGFGEAGGVGLGGITLGGGIGHLSRLNGLTVDHVLAARIVTADGVVREIDQETEPDLFWAVRGGGGNFGVVTRFTYRLHPMGPLTQVRLRLPLTGSVLRRLIDAALDAPEEVFVMFDAARSTGADGRPAVEVTVCFAGVQSEAGTALRPFRANLPIMAESVACLRYPDLLARGDRADRPIEVGRALLADAIDDDAIDTIVEGVAGAVARTARFNLRRLGGRMARVPARATAFAHRNRGWTGWVSATGATPDEAADHEPWAADLAEVVATDRAAYVNSLGDEGPDRVRAAYPGSTWDRLRLIKRVYDPENVFRHNQNVPPR</sequence>
<dbReference type="InterPro" id="IPR012951">
    <property type="entry name" value="BBE"/>
</dbReference>
<dbReference type="GO" id="GO:0016491">
    <property type="term" value="F:oxidoreductase activity"/>
    <property type="evidence" value="ECO:0007669"/>
    <property type="project" value="UniProtKB-KW"/>
</dbReference>
<accession>A0A6V8LKW9</accession>
<organism evidence="7 8">
    <name type="scientific">Phytohabitans rumicis</name>
    <dbReference type="NCBI Taxonomy" id="1076125"/>
    <lineage>
        <taxon>Bacteria</taxon>
        <taxon>Bacillati</taxon>
        <taxon>Actinomycetota</taxon>
        <taxon>Actinomycetes</taxon>
        <taxon>Micromonosporales</taxon>
        <taxon>Micromonosporaceae</taxon>
    </lineage>
</organism>
<dbReference type="Gene3D" id="3.30.43.10">
    <property type="entry name" value="Uridine Diphospho-n-acetylenolpyruvylglucosamine Reductase, domain 2"/>
    <property type="match status" value="1"/>
</dbReference>
<dbReference type="InterPro" id="IPR016166">
    <property type="entry name" value="FAD-bd_PCMH"/>
</dbReference>
<reference evidence="7 8" key="2">
    <citation type="submission" date="2020-03" db="EMBL/GenBank/DDBJ databases">
        <authorList>
            <person name="Ichikawa N."/>
            <person name="Kimura A."/>
            <person name="Kitahashi Y."/>
            <person name="Uohara A."/>
        </authorList>
    </citation>
    <scope>NUCLEOTIDE SEQUENCE [LARGE SCALE GENOMIC DNA]</scope>
    <source>
        <strain evidence="7 8">NBRC 108638</strain>
    </source>
</reference>
<dbReference type="Pfam" id="PF01565">
    <property type="entry name" value="FAD_binding_4"/>
    <property type="match status" value="1"/>
</dbReference>
<dbReference type="Proteomes" id="UP000482960">
    <property type="component" value="Unassembled WGS sequence"/>
</dbReference>
<dbReference type="InterPro" id="IPR036318">
    <property type="entry name" value="FAD-bd_PCMH-like_sf"/>
</dbReference>
<dbReference type="InterPro" id="IPR050416">
    <property type="entry name" value="FAD-linked_Oxidoreductase"/>
</dbReference>
<evidence type="ECO:0000256" key="5">
    <source>
        <dbReference type="ARBA" id="ARBA00023002"/>
    </source>
</evidence>
<dbReference type="InterPro" id="IPR006094">
    <property type="entry name" value="Oxid_FAD_bind_N"/>
</dbReference>
<evidence type="ECO:0000259" key="6">
    <source>
        <dbReference type="PROSITE" id="PS51387"/>
    </source>
</evidence>
<name>A0A6V8LKW9_9ACTN</name>
<reference evidence="7 8" key="1">
    <citation type="submission" date="2020-03" db="EMBL/GenBank/DDBJ databases">
        <title>Whole genome shotgun sequence of Phytohabitans rumicis NBRC 108638.</title>
        <authorList>
            <person name="Komaki H."/>
            <person name="Tamura T."/>
        </authorList>
    </citation>
    <scope>NUCLEOTIDE SEQUENCE [LARGE SCALE GENOMIC DNA]</scope>
    <source>
        <strain evidence="7 8">NBRC 108638</strain>
    </source>
</reference>
<evidence type="ECO:0000256" key="4">
    <source>
        <dbReference type="ARBA" id="ARBA00022827"/>
    </source>
</evidence>
<keyword evidence="4" id="KW-0274">FAD</keyword>
<keyword evidence="3" id="KW-0285">Flavoprotein</keyword>
<dbReference type="Gene3D" id="3.30.465.10">
    <property type="match status" value="1"/>
</dbReference>
<evidence type="ECO:0000256" key="1">
    <source>
        <dbReference type="ARBA" id="ARBA00001974"/>
    </source>
</evidence>
<keyword evidence="5" id="KW-0560">Oxidoreductase</keyword>
<comment type="caution">
    <text evidence="7">The sequence shown here is derived from an EMBL/GenBank/DDBJ whole genome shotgun (WGS) entry which is preliminary data.</text>
</comment>
<dbReference type="Gene3D" id="3.40.462.20">
    <property type="match status" value="1"/>
</dbReference>
<dbReference type="SUPFAM" id="SSF56176">
    <property type="entry name" value="FAD-binding/transporter-associated domain-like"/>
    <property type="match status" value="1"/>
</dbReference>
<dbReference type="GO" id="GO:0071949">
    <property type="term" value="F:FAD binding"/>
    <property type="evidence" value="ECO:0007669"/>
    <property type="project" value="InterPro"/>
</dbReference>
<dbReference type="AlphaFoldDB" id="A0A6V8LKW9"/>
<dbReference type="InterPro" id="IPR016167">
    <property type="entry name" value="FAD-bd_PCMH_sub1"/>
</dbReference>
<proteinExistence type="inferred from homology"/>
<comment type="cofactor">
    <cofactor evidence="1">
        <name>FAD</name>
        <dbReference type="ChEBI" id="CHEBI:57692"/>
    </cofactor>
</comment>
<evidence type="ECO:0000256" key="2">
    <source>
        <dbReference type="ARBA" id="ARBA00005466"/>
    </source>
</evidence>
<dbReference type="RefSeq" id="WP_173083219.1">
    <property type="nucleotide sequence ID" value="NZ_BLPG01000001.1"/>
</dbReference>
<comment type="similarity">
    <text evidence="2">Belongs to the oxygen-dependent FAD-linked oxidoreductase family.</text>
</comment>
<protein>
    <submittedName>
        <fullName evidence="7">Oxidoreductase</fullName>
    </submittedName>
</protein>
<evidence type="ECO:0000313" key="8">
    <source>
        <dbReference type="Proteomes" id="UP000482960"/>
    </source>
</evidence>
<feature type="domain" description="FAD-binding PCMH-type" evidence="6">
    <location>
        <begin position="1"/>
        <end position="163"/>
    </location>
</feature>
<dbReference type="Pfam" id="PF08031">
    <property type="entry name" value="BBE"/>
    <property type="match status" value="1"/>
</dbReference>
<gene>
    <name evidence="7" type="ORF">Prum_092330</name>
</gene>
<dbReference type="PROSITE" id="PS51387">
    <property type="entry name" value="FAD_PCMH"/>
    <property type="match status" value="1"/>
</dbReference>
<dbReference type="InterPro" id="IPR016169">
    <property type="entry name" value="FAD-bd_PCMH_sub2"/>
</dbReference>
<keyword evidence="8" id="KW-1185">Reference proteome</keyword>
<evidence type="ECO:0000313" key="7">
    <source>
        <dbReference type="EMBL" id="GFJ95591.1"/>
    </source>
</evidence>
<evidence type="ECO:0000256" key="3">
    <source>
        <dbReference type="ARBA" id="ARBA00022630"/>
    </source>
</evidence>
<dbReference type="PANTHER" id="PTHR42973">
    <property type="entry name" value="BINDING OXIDOREDUCTASE, PUTATIVE (AFU_ORTHOLOGUE AFUA_1G17690)-RELATED"/>
    <property type="match status" value="1"/>
</dbReference>
<dbReference type="EMBL" id="BLPG01000001">
    <property type="protein sequence ID" value="GFJ95591.1"/>
    <property type="molecule type" value="Genomic_DNA"/>
</dbReference>